<proteinExistence type="predicted"/>
<dbReference type="Gramene" id="TuG1812G0400002259.01.T01">
    <property type="protein sequence ID" value="TuG1812G0400002259.01.T01.cds258965"/>
    <property type="gene ID" value="TuG1812G0400002259.01"/>
</dbReference>
<dbReference type="EnsemblPlants" id="TuG1812G0400002259.01.T01">
    <property type="protein sequence ID" value="TuG1812G0400002259.01.T01.cds258965"/>
    <property type="gene ID" value="TuG1812G0400002259.01"/>
</dbReference>
<evidence type="ECO:0000313" key="1">
    <source>
        <dbReference type="EnsemblPlants" id="TuG1812G0400002259.01.T01.cds258965"/>
    </source>
</evidence>
<accession>A0A8R7U7H9</accession>
<name>A0A8R7U7H9_TRIUA</name>
<dbReference type="AlphaFoldDB" id="A0A8R7U7H9"/>
<keyword evidence="2" id="KW-1185">Reference proteome</keyword>
<evidence type="ECO:0000313" key="2">
    <source>
        <dbReference type="Proteomes" id="UP000015106"/>
    </source>
</evidence>
<sequence length="54" mass="5669">MLPNASYAIMAASFIAATVTPPRRVSLSHRPSQRISRLSDGVSLPGTIKGAGFL</sequence>
<reference evidence="1" key="2">
    <citation type="submission" date="2018-03" db="EMBL/GenBank/DDBJ databases">
        <title>The Triticum urartu genome reveals the dynamic nature of wheat genome evolution.</title>
        <authorList>
            <person name="Ling H."/>
            <person name="Ma B."/>
            <person name="Shi X."/>
            <person name="Liu H."/>
            <person name="Dong L."/>
            <person name="Sun H."/>
            <person name="Cao Y."/>
            <person name="Gao Q."/>
            <person name="Zheng S."/>
            <person name="Li Y."/>
            <person name="Yu Y."/>
            <person name="Du H."/>
            <person name="Qi M."/>
            <person name="Li Y."/>
            <person name="Yu H."/>
            <person name="Cui Y."/>
            <person name="Wang N."/>
            <person name="Chen C."/>
            <person name="Wu H."/>
            <person name="Zhao Y."/>
            <person name="Zhang J."/>
            <person name="Li Y."/>
            <person name="Zhou W."/>
            <person name="Zhang B."/>
            <person name="Hu W."/>
            <person name="Eijk M."/>
            <person name="Tang J."/>
            <person name="Witsenboer H."/>
            <person name="Zhao S."/>
            <person name="Li Z."/>
            <person name="Zhang A."/>
            <person name="Wang D."/>
            <person name="Liang C."/>
        </authorList>
    </citation>
    <scope>NUCLEOTIDE SEQUENCE [LARGE SCALE GENOMIC DNA]</scope>
    <source>
        <strain evidence="1">cv. G1812</strain>
    </source>
</reference>
<reference evidence="2" key="1">
    <citation type="journal article" date="2013" name="Nature">
        <title>Draft genome of the wheat A-genome progenitor Triticum urartu.</title>
        <authorList>
            <person name="Ling H.Q."/>
            <person name="Zhao S."/>
            <person name="Liu D."/>
            <person name="Wang J."/>
            <person name="Sun H."/>
            <person name="Zhang C."/>
            <person name="Fan H."/>
            <person name="Li D."/>
            <person name="Dong L."/>
            <person name="Tao Y."/>
            <person name="Gao C."/>
            <person name="Wu H."/>
            <person name="Li Y."/>
            <person name="Cui Y."/>
            <person name="Guo X."/>
            <person name="Zheng S."/>
            <person name="Wang B."/>
            <person name="Yu K."/>
            <person name="Liang Q."/>
            <person name="Yang W."/>
            <person name="Lou X."/>
            <person name="Chen J."/>
            <person name="Feng M."/>
            <person name="Jian J."/>
            <person name="Zhang X."/>
            <person name="Luo G."/>
            <person name="Jiang Y."/>
            <person name="Liu J."/>
            <person name="Wang Z."/>
            <person name="Sha Y."/>
            <person name="Zhang B."/>
            <person name="Wu H."/>
            <person name="Tang D."/>
            <person name="Shen Q."/>
            <person name="Xue P."/>
            <person name="Zou S."/>
            <person name="Wang X."/>
            <person name="Liu X."/>
            <person name="Wang F."/>
            <person name="Yang Y."/>
            <person name="An X."/>
            <person name="Dong Z."/>
            <person name="Zhang K."/>
            <person name="Zhang X."/>
            <person name="Luo M.C."/>
            <person name="Dvorak J."/>
            <person name="Tong Y."/>
            <person name="Wang J."/>
            <person name="Yang H."/>
            <person name="Li Z."/>
            <person name="Wang D."/>
            <person name="Zhang A."/>
            <person name="Wang J."/>
        </authorList>
    </citation>
    <scope>NUCLEOTIDE SEQUENCE</scope>
    <source>
        <strain evidence="2">cv. G1812</strain>
    </source>
</reference>
<dbReference type="Proteomes" id="UP000015106">
    <property type="component" value="Chromosome 4"/>
</dbReference>
<organism evidence="1 2">
    <name type="scientific">Triticum urartu</name>
    <name type="common">Red wild einkorn</name>
    <name type="synonym">Crithodium urartu</name>
    <dbReference type="NCBI Taxonomy" id="4572"/>
    <lineage>
        <taxon>Eukaryota</taxon>
        <taxon>Viridiplantae</taxon>
        <taxon>Streptophyta</taxon>
        <taxon>Embryophyta</taxon>
        <taxon>Tracheophyta</taxon>
        <taxon>Spermatophyta</taxon>
        <taxon>Magnoliopsida</taxon>
        <taxon>Liliopsida</taxon>
        <taxon>Poales</taxon>
        <taxon>Poaceae</taxon>
        <taxon>BOP clade</taxon>
        <taxon>Pooideae</taxon>
        <taxon>Triticodae</taxon>
        <taxon>Triticeae</taxon>
        <taxon>Triticinae</taxon>
        <taxon>Triticum</taxon>
    </lineage>
</organism>
<protein>
    <submittedName>
        <fullName evidence="1">Uncharacterized protein</fullName>
    </submittedName>
</protein>
<reference evidence="1" key="3">
    <citation type="submission" date="2022-06" db="UniProtKB">
        <authorList>
            <consortium name="EnsemblPlants"/>
        </authorList>
    </citation>
    <scope>IDENTIFICATION</scope>
</reference>